<dbReference type="PANTHER" id="PTHR10331">
    <property type="entry name" value="T COMPLEX PROTEIN 10"/>
    <property type="match status" value="1"/>
</dbReference>
<dbReference type="InterPro" id="IPR026581">
    <property type="entry name" value="TCP10L/CENPJ"/>
</dbReference>
<sequence length="475" mass="54640">MPVSSSVWNKLILPHSSPSERFDRAGQLANLLKTSESDVQVDLRLDSDVQVDLRSDDANEAENKKLCSILKKAGRKTPGFVPPTGIELNRNSLPNKPKFPFLRKGHSLTKYKSSKMKNPERCLGVRGLINENVQFNDNKSKPVHRDVKIDSEQPDEVFQSLHSDLNTNFDPAGQIIHPKPILPTSIKNNYISDPSLDEHSLREFEFLERAAEQTSFISSSSIVSQALQINPFDLKKDERLSNISERCENEDDMRITEDQKTSLAEMDEGNLMKSSFPTKFPSTEDSIDLSLGNIDFLDESSWLSTKRHSGFSSSASLSLSREDFCPKSPSLSQSTNCISPKFINRYFSKFRPEADEIIPTAEKNTGDAEILNESTLGNHLIELQKEIERFRQENLQLTNLRNQQKIYQKQLEQEKKAFEVYKQQETERITKYLESEKQKTRKERELYDAYLKTRPQFDKQERKELLKLKTEVKRK</sequence>
<proteinExistence type="inferred from homology"/>
<dbReference type="EnsemblMetazoa" id="SMAR004592-RA">
    <property type="protein sequence ID" value="SMAR004592-PA"/>
    <property type="gene ID" value="SMAR004592"/>
</dbReference>
<reference evidence="3" key="2">
    <citation type="submission" date="2015-02" db="UniProtKB">
        <authorList>
            <consortium name="EnsemblMetazoa"/>
        </authorList>
    </citation>
    <scope>IDENTIFICATION</scope>
</reference>
<evidence type="ECO:0000313" key="3">
    <source>
        <dbReference type="EnsemblMetazoa" id="SMAR004592-PA"/>
    </source>
</evidence>
<name>T1ITY1_STRMM</name>
<dbReference type="STRING" id="126957.T1ITY1"/>
<protein>
    <submittedName>
        <fullName evidence="3">Uncharacterized protein</fullName>
    </submittedName>
</protein>
<feature type="coiled-coil region" evidence="2">
    <location>
        <begin position="380"/>
        <end position="417"/>
    </location>
</feature>
<dbReference type="GO" id="GO:0060271">
    <property type="term" value="P:cilium assembly"/>
    <property type="evidence" value="ECO:0007669"/>
    <property type="project" value="TreeGrafter"/>
</dbReference>
<dbReference type="Proteomes" id="UP000014500">
    <property type="component" value="Unassembled WGS sequence"/>
</dbReference>
<evidence type="ECO:0000256" key="2">
    <source>
        <dbReference type="SAM" id="Coils"/>
    </source>
</evidence>
<accession>T1ITY1</accession>
<dbReference type="GO" id="GO:0005813">
    <property type="term" value="C:centrosome"/>
    <property type="evidence" value="ECO:0007669"/>
    <property type="project" value="TreeGrafter"/>
</dbReference>
<dbReference type="GO" id="GO:0061511">
    <property type="term" value="P:centriole elongation"/>
    <property type="evidence" value="ECO:0007669"/>
    <property type="project" value="TreeGrafter"/>
</dbReference>
<reference evidence="4" key="1">
    <citation type="submission" date="2011-05" db="EMBL/GenBank/DDBJ databases">
        <authorList>
            <person name="Richards S.R."/>
            <person name="Qu J."/>
            <person name="Jiang H."/>
            <person name="Jhangiani S.N."/>
            <person name="Agravi P."/>
            <person name="Goodspeed R."/>
            <person name="Gross S."/>
            <person name="Mandapat C."/>
            <person name="Jackson L."/>
            <person name="Mathew T."/>
            <person name="Pu L."/>
            <person name="Thornton R."/>
            <person name="Saada N."/>
            <person name="Wilczek-Boney K.B."/>
            <person name="Lee S."/>
            <person name="Kovar C."/>
            <person name="Wu Y."/>
            <person name="Scherer S.E."/>
            <person name="Worley K.C."/>
            <person name="Muzny D.M."/>
            <person name="Gibbs R."/>
        </authorList>
    </citation>
    <scope>NUCLEOTIDE SEQUENCE</scope>
    <source>
        <strain evidence="4">Brora</strain>
    </source>
</reference>
<dbReference type="GO" id="GO:0005814">
    <property type="term" value="C:centriole"/>
    <property type="evidence" value="ECO:0007669"/>
    <property type="project" value="TreeGrafter"/>
</dbReference>
<dbReference type="AlphaFoldDB" id="T1ITY1"/>
<dbReference type="PANTHER" id="PTHR10331:SF6">
    <property type="entry name" value="SPINDLE ASSEMBLY ABNORMAL 4"/>
    <property type="match status" value="1"/>
</dbReference>
<organism evidence="3 4">
    <name type="scientific">Strigamia maritima</name>
    <name type="common">European centipede</name>
    <name type="synonym">Geophilus maritimus</name>
    <dbReference type="NCBI Taxonomy" id="126957"/>
    <lineage>
        <taxon>Eukaryota</taxon>
        <taxon>Metazoa</taxon>
        <taxon>Ecdysozoa</taxon>
        <taxon>Arthropoda</taxon>
        <taxon>Myriapoda</taxon>
        <taxon>Chilopoda</taxon>
        <taxon>Pleurostigmophora</taxon>
        <taxon>Geophilomorpha</taxon>
        <taxon>Linotaeniidae</taxon>
        <taxon>Strigamia</taxon>
    </lineage>
</organism>
<dbReference type="GO" id="GO:0015631">
    <property type="term" value="F:tubulin binding"/>
    <property type="evidence" value="ECO:0007669"/>
    <property type="project" value="TreeGrafter"/>
</dbReference>
<evidence type="ECO:0000256" key="1">
    <source>
        <dbReference type="ARBA" id="ARBA00005627"/>
    </source>
</evidence>
<comment type="similarity">
    <text evidence="1">Belongs to the TCP10 family.</text>
</comment>
<dbReference type="EMBL" id="JH431506">
    <property type="status" value="NOT_ANNOTATED_CDS"/>
    <property type="molecule type" value="Genomic_DNA"/>
</dbReference>
<evidence type="ECO:0000313" key="4">
    <source>
        <dbReference type="Proteomes" id="UP000014500"/>
    </source>
</evidence>
<keyword evidence="4" id="KW-1185">Reference proteome</keyword>
<keyword evidence="2" id="KW-0175">Coiled coil</keyword>
<dbReference type="HOGENOM" id="CLU_575306_0_0_1"/>